<dbReference type="Pfam" id="PF00496">
    <property type="entry name" value="SBP_bac_5"/>
    <property type="match status" value="1"/>
</dbReference>
<keyword evidence="7" id="KW-1185">Reference proteome</keyword>
<dbReference type="Gene3D" id="3.40.190.10">
    <property type="entry name" value="Periplasmic binding protein-like II"/>
    <property type="match status" value="1"/>
</dbReference>
<evidence type="ECO:0000259" key="5">
    <source>
        <dbReference type="Pfam" id="PF00496"/>
    </source>
</evidence>
<dbReference type="RefSeq" id="WP_101178081.1">
    <property type="nucleotide sequence ID" value="NZ_PISE01000034.1"/>
</dbReference>
<comment type="caution">
    <text evidence="6">The sequence shown here is derived from an EMBL/GenBank/DDBJ whole genome shotgun (WGS) entry which is preliminary data.</text>
</comment>
<dbReference type="PANTHER" id="PTHR30290">
    <property type="entry name" value="PERIPLASMIC BINDING COMPONENT OF ABC TRANSPORTER"/>
    <property type="match status" value="1"/>
</dbReference>
<feature type="signal peptide" evidence="4">
    <location>
        <begin position="1"/>
        <end position="18"/>
    </location>
</feature>
<evidence type="ECO:0000256" key="1">
    <source>
        <dbReference type="ARBA" id="ARBA00005695"/>
    </source>
</evidence>
<dbReference type="OrthoDB" id="9796817at2"/>
<feature type="chain" id="PRO_5038676346" evidence="4">
    <location>
        <begin position="19"/>
        <end position="509"/>
    </location>
</feature>
<evidence type="ECO:0000256" key="4">
    <source>
        <dbReference type="SAM" id="SignalP"/>
    </source>
</evidence>
<name>A0A2N0YZW3_9BACI</name>
<dbReference type="CDD" id="cd08490">
    <property type="entry name" value="PBP2_NikA_DppA_OppA_like_3"/>
    <property type="match status" value="1"/>
</dbReference>
<dbReference type="InterPro" id="IPR050035">
    <property type="entry name" value="NikA"/>
</dbReference>
<dbReference type="InterPro" id="IPR039424">
    <property type="entry name" value="SBP_5"/>
</dbReference>
<feature type="domain" description="Solute-binding protein family 5" evidence="5">
    <location>
        <begin position="75"/>
        <end position="428"/>
    </location>
</feature>
<dbReference type="GO" id="GO:0015833">
    <property type="term" value="P:peptide transport"/>
    <property type="evidence" value="ECO:0007669"/>
    <property type="project" value="TreeGrafter"/>
</dbReference>
<dbReference type="PANTHER" id="PTHR30290:SF9">
    <property type="entry name" value="OLIGOPEPTIDE-BINDING PROTEIN APPA"/>
    <property type="match status" value="1"/>
</dbReference>
<dbReference type="PIRSF" id="PIRSF002741">
    <property type="entry name" value="MppA"/>
    <property type="match status" value="1"/>
</dbReference>
<evidence type="ECO:0000256" key="3">
    <source>
        <dbReference type="ARBA" id="ARBA00022729"/>
    </source>
</evidence>
<evidence type="ECO:0000256" key="2">
    <source>
        <dbReference type="ARBA" id="ARBA00022448"/>
    </source>
</evidence>
<dbReference type="InterPro" id="IPR000914">
    <property type="entry name" value="SBP_5_dom"/>
</dbReference>
<accession>A0A2N0YZW3</accession>
<reference evidence="6 7" key="1">
    <citation type="journal article" date="2003" name="Int. J. Syst. Evol. Microbiol.">
        <title>Bacillus nealsonii sp. nov., isolated from a spacecraft-assembly facility, whose spores are gamma-radiation resistant.</title>
        <authorList>
            <person name="Venkateswaran K."/>
            <person name="Kempf M."/>
            <person name="Chen F."/>
            <person name="Satomi M."/>
            <person name="Nicholson W."/>
            <person name="Kern R."/>
        </authorList>
    </citation>
    <scope>NUCLEOTIDE SEQUENCE [LARGE SCALE GENOMIC DNA]</scope>
    <source>
        <strain evidence="6 7">FO-92</strain>
    </source>
</reference>
<dbReference type="Proteomes" id="UP000233375">
    <property type="component" value="Unassembled WGS sequence"/>
</dbReference>
<evidence type="ECO:0000313" key="7">
    <source>
        <dbReference type="Proteomes" id="UP000233375"/>
    </source>
</evidence>
<dbReference type="Gene3D" id="3.10.105.10">
    <property type="entry name" value="Dipeptide-binding Protein, Domain 3"/>
    <property type="match status" value="1"/>
</dbReference>
<evidence type="ECO:0000313" key="6">
    <source>
        <dbReference type="EMBL" id="PKG22784.1"/>
    </source>
</evidence>
<sequence length="509" mass="57019">MKKIIYLSLLLLIIAVIAGCSSNNEEKQTKTAEKELTLLFNFATNTLDPNIDTTYAAVRAGITETLVKMNDKELKIEPWIAKEWKSEDGKHWTFTINDNVTFQNGKKVDAEAVKKSLERAIKNNEAVKGALKIASLKAEGNILTIITEKPFPEFPSELAHPNTSIIDVDEKNYVNKPIGTGPFKVDSFTSGSSIQLIKYADYWDGAAKLDKATFSFNEDANARFLALQSGQADITYRPPVESLEELKAIDGMVVESVPSLRTHQLTMNFKQKSLQNLSVRKALDSLIDREEIVHSILEGQAEAAKGPFLATFSFSDDQGERTYSLEEAKKQLEKAGYRMENGVMKKDSKPLTFKLLTYQARPELPMIAQLLQSNAKQIGVTIEIQQVENIDEYMSTNKDWDLATYSSLTAPRGDAGYFLNATYSKTGALNYGSVDNKELNAKLAVLNQTVDAGKRDELAKDITTIIDKEYLHFFMVHPHTIVAYNGKKVQNWTTTKSEYYMVTNKLDVK</sequence>
<dbReference type="GO" id="GO:0042597">
    <property type="term" value="C:periplasmic space"/>
    <property type="evidence" value="ECO:0007669"/>
    <property type="project" value="UniProtKB-ARBA"/>
</dbReference>
<organism evidence="6 7">
    <name type="scientific">Niallia nealsonii</name>
    <dbReference type="NCBI Taxonomy" id="115979"/>
    <lineage>
        <taxon>Bacteria</taxon>
        <taxon>Bacillati</taxon>
        <taxon>Bacillota</taxon>
        <taxon>Bacilli</taxon>
        <taxon>Bacillales</taxon>
        <taxon>Bacillaceae</taxon>
        <taxon>Niallia</taxon>
    </lineage>
</organism>
<gene>
    <name evidence="6" type="ORF">CWS01_15390</name>
</gene>
<dbReference type="PROSITE" id="PS51257">
    <property type="entry name" value="PROKAR_LIPOPROTEIN"/>
    <property type="match status" value="1"/>
</dbReference>
<comment type="similarity">
    <text evidence="1">Belongs to the bacterial solute-binding protein 5 family.</text>
</comment>
<dbReference type="GO" id="GO:0043190">
    <property type="term" value="C:ATP-binding cassette (ABC) transporter complex"/>
    <property type="evidence" value="ECO:0007669"/>
    <property type="project" value="InterPro"/>
</dbReference>
<dbReference type="InterPro" id="IPR030678">
    <property type="entry name" value="Peptide/Ni-bd"/>
</dbReference>
<dbReference type="AlphaFoldDB" id="A0A2N0YZW3"/>
<proteinExistence type="inferred from homology"/>
<dbReference type="EMBL" id="PISE01000034">
    <property type="protein sequence ID" value="PKG22784.1"/>
    <property type="molecule type" value="Genomic_DNA"/>
</dbReference>
<keyword evidence="2" id="KW-0813">Transport</keyword>
<keyword evidence="3 4" id="KW-0732">Signal</keyword>
<protein>
    <submittedName>
        <fullName evidence="6">ABC transporter substrate-binding protein</fullName>
    </submittedName>
</protein>
<dbReference type="GO" id="GO:1904680">
    <property type="term" value="F:peptide transmembrane transporter activity"/>
    <property type="evidence" value="ECO:0007669"/>
    <property type="project" value="TreeGrafter"/>
</dbReference>
<dbReference type="SUPFAM" id="SSF53850">
    <property type="entry name" value="Periplasmic binding protein-like II"/>
    <property type="match status" value="1"/>
</dbReference>
<dbReference type="NCBIfam" id="NF045468">
    <property type="entry name" value="Opp5A_nikA"/>
    <property type="match status" value="1"/>
</dbReference>